<dbReference type="SMART" id="SM00473">
    <property type="entry name" value="PAN_AP"/>
    <property type="match status" value="3"/>
</dbReference>
<keyword evidence="2" id="KW-0732">Signal</keyword>
<dbReference type="Pfam" id="PF00024">
    <property type="entry name" value="PAN_1"/>
    <property type="match status" value="2"/>
</dbReference>
<reference evidence="5" key="1">
    <citation type="submission" date="2022-11" db="UniProtKB">
        <authorList>
            <consortium name="WormBaseParasite"/>
        </authorList>
    </citation>
    <scope>IDENTIFICATION</scope>
</reference>
<dbReference type="Proteomes" id="UP000887565">
    <property type="component" value="Unplaced"/>
</dbReference>
<dbReference type="PANTHER" id="PTHR47327">
    <property type="entry name" value="FI18240P1-RELATED"/>
    <property type="match status" value="1"/>
</dbReference>
<evidence type="ECO:0000313" key="4">
    <source>
        <dbReference type="Proteomes" id="UP000887565"/>
    </source>
</evidence>
<dbReference type="InterPro" id="IPR003609">
    <property type="entry name" value="Pan_app"/>
</dbReference>
<proteinExistence type="predicted"/>
<keyword evidence="4" id="KW-1185">Reference proteome</keyword>
<feature type="transmembrane region" description="Helical" evidence="1">
    <location>
        <begin position="100"/>
        <end position="119"/>
    </location>
</feature>
<dbReference type="CDD" id="cd01099">
    <property type="entry name" value="PAN_AP_HGF"/>
    <property type="match status" value="1"/>
</dbReference>
<dbReference type="Gene3D" id="3.50.4.10">
    <property type="entry name" value="Hepatocyte Growth Factor"/>
    <property type="match status" value="2"/>
</dbReference>
<feature type="signal peptide" evidence="2">
    <location>
        <begin position="1"/>
        <end position="18"/>
    </location>
</feature>
<dbReference type="SUPFAM" id="SSF57414">
    <property type="entry name" value="Hairpin loop containing domain-like"/>
    <property type="match status" value="3"/>
</dbReference>
<feature type="chain" id="PRO_5038077947" evidence="2">
    <location>
        <begin position="19"/>
        <end position="576"/>
    </location>
</feature>
<feature type="domain" description="Apple" evidence="3">
    <location>
        <begin position="287"/>
        <end position="374"/>
    </location>
</feature>
<dbReference type="InterPro" id="IPR019424">
    <property type="entry name" value="7TM_GPCR_Srsx"/>
</dbReference>
<feature type="transmembrane region" description="Helical" evidence="1">
    <location>
        <begin position="65"/>
        <end position="88"/>
    </location>
</feature>
<dbReference type="InterPro" id="IPR052774">
    <property type="entry name" value="Celegans_DevNeuronal_Protein"/>
</dbReference>
<protein>
    <submittedName>
        <fullName evidence="5">Apple domain-containing protein</fullName>
    </submittedName>
</protein>
<evidence type="ECO:0000313" key="5">
    <source>
        <dbReference type="WBParaSite" id="nRc.2.0.1.t00245-RA"/>
    </source>
</evidence>
<organism evidence="4 5">
    <name type="scientific">Romanomermis culicivorax</name>
    <name type="common">Nematode worm</name>
    <dbReference type="NCBI Taxonomy" id="13658"/>
    <lineage>
        <taxon>Eukaryota</taxon>
        <taxon>Metazoa</taxon>
        <taxon>Ecdysozoa</taxon>
        <taxon>Nematoda</taxon>
        <taxon>Enoplea</taxon>
        <taxon>Dorylaimia</taxon>
        <taxon>Mermithida</taxon>
        <taxon>Mermithoidea</taxon>
        <taxon>Mermithidae</taxon>
        <taxon>Romanomermis</taxon>
    </lineage>
</organism>
<feature type="domain" description="Apple" evidence="3">
    <location>
        <begin position="136"/>
        <end position="215"/>
    </location>
</feature>
<feature type="domain" description="Apple" evidence="3">
    <location>
        <begin position="384"/>
        <end position="465"/>
    </location>
</feature>
<dbReference type="WBParaSite" id="nRc.2.0.1.t00245-RA">
    <property type="protein sequence ID" value="nRc.2.0.1.t00245-RA"/>
    <property type="gene ID" value="nRc.2.0.1.g00245"/>
</dbReference>
<sequence length="576" mass="63302">MLAVIVLDILLCLSVYRPKERKFYANARRATRVLFRAHKDQCVVSLQKVKTFRPSEKNGRLLKSFFLILIVYLLSFSVACTSIVVVHWTNCSPSTIFQTSMYASTVAIISFGSNFFVYYKCSRDYRREFQDEQTNCYKRFGNCDIAYPEPYRTIYRAYNEKTCLDFCASEKLACKGFVYDINFMVCNLYNNTDTPPAVLIPAFRKAFYKLTDSSCIAGYTGTPPVITLATYTPKYGAWTTSRLSTTAPSSFTIGPETPPTFATLGPETIGPVTQPPIGPTSSPDTTCGSGKMPVFIATGGKGVSGGGQPSSTASNIGDPSVCIVACSMNTDINGKPSTCRSFVYDTTASQCSFYSTTPGSTSDQAAQNLFVKSCVPSNQANSNCQNSLFPSSADTTLKNHVKKTVDAQTIADCLSACLSETSFKCLSANYNSNKKCDLNDASVGSAAASDLAQQTPGSTYIENTCPTRKLLLLRKTSRWPTKFGAENLPTPKFFSPDNDDLVRITGIQNDENSLEISENWSQWSQCRRDPNLDVRLRIRVNILCKLGVSNSNTNFDQMKKNASKCIKGKAIQTELC</sequence>
<evidence type="ECO:0000256" key="1">
    <source>
        <dbReference type="SAM" id="Phobius"/>
    </source>
</evidence>
<dbReference type="Gene3D" id="1.20.1070.10">
    <property type="entry name" value="Rhodopsin 7-helix transmembrane proteins"/>
    <property type="match status" value="1"/>
</dbReference>
<dbReference type="GO" id="GO:0009653">
    <property type="term" value="P:anatomical structure morphogenesis"/>
    <property type="evidence" value="ECO:0007669"/>
    <property type="project" value="TreeGrafter"/>
</dbReference>
<dbReference type="AlphaFoldDB" id="A0A915HG21"/>
<keyword evidence="1" id="KW-0812">Transmembrane</keyword>
<dbReference type="Pfam" id="PF10320">
    <property type="entry name" value="7TM_GPCR_Srsx"/>
    <property type="match status" value="1"/>
</dbReference>
<dbReference type="PROSITE" id="PS50948">
    <property type="entry name" value="PAN"/>
    <property type="match status" value="3"/>
</dbReference>
<accession>A0A915HG21</accession>
<keyword evidence="1" id="KW-1133">Transmembrane helix</keyword>
<dbReference type="PANTHER" id="PTHR47327:SF1">
    <property type="entry name" value="RE15579P"/>
    <property type="match status" value="1"/>
</dbReference>
<keyword evidence="1" id="KW-0472">Membrane</keyword>
<evidence type="ECO:0000259" key="3">
    <source>
        <dbReference type="PROSITE" id="PS50948"/>
    </source>
</evidence>
<name>A0A915HG21_ROMCU</name>
<evidence type="ECO:0000256" key="2">
    <source>
        <dbReference type="SAM" id="SignalP"/>
    </source>
</evidence>